<organism evidence="1 2">
    <name type="scientific">Frieseomelitta varia</name>
    <dbReference type="NCBI Taxonomy" id="561572"/>
    <lineage>
        <taxon>Eukaryota</taxon>
        <taxon>Metazoa</taxon>
        <taxon>Ecdysozoa</taxon>
        <taxon>Arthropoda</taxon>
        <taxon>Hexapoda</taxon>
        <taxon>Insecta</taxon>
        <taxon>Pterygota</taxon>
        <taxon>Neoptera</taxon>
        <taxon>Endopterygota</taxon>
        <taxon>Hymenoptera</taxon>
        <taxon>Apocrita</taxon>
        <taxon>Aculeata</taxon>
        <taxon>Apoidea</taxon>
        <taxon>Anthophila</taxon>
        <taxon>Apidae</taxon>
        <taxon>Frieseomelitta</taxon>
    </lineage>
</organism>
<comment type="caution">
    <text evidence="1">The sequence shown here is derived from an EMBL/GenBank/DDBJ whole genome shotgun (WGS) entry which is preliminary data.</text>
</comment>
<dbReference type="AlphaFoldDB" id="A0A833VM63"/>
<reference evidence="1" key="1">
    <citation type="submission" date="2019-11" db="EMBL/GenBank/DDBJ databases">
        <title>The nuclear and mitochondrial genomes of Frieseomelitta varia - a highly eusocial stingless bee (Meliponini) with a permanently sterile worker caste.</title>
        <authorList>
            <person name="Freitas F.C.P."/>
            <person name="Lourenco A.P."/>
            <person name="Nunes F.M.F."/>
            <person name="Paschoal A.R."/>
            <person name="Abreu F.C.P."/>
            <person name="Barbin F.O."/>
            <person name="Bataglia L."/>
            <person name="Cardoso-Junior C.A.M."/>
            <person name="Cervoni M.S."/>
            <person name="Silva S.R."/>
            <person name="Dalarmi F."/>
            <person name="Del Lama M.A."/>
            <person name="Depintor T.S."/>
            <person name="Ferreira K.M."/>
            <person name="Goria P.S."/>
            <person name="Jaskot M.C."/>
            <person name="Lago D.C."/>
            <person name="Luna-Lucena D."/>
            <person name="Moda L.M."/>
            <person name="Nascimento L."/>
            <person name="Pedrino M."/>
            <person name="Rabico F.O."/>
            <person name="Sanches F.C."/>
            <person name="Santos D.E."/>
            <person name="Santos C.G."/>
            <person name="Vieira J."/>
            <person name="Lopes T.F."/>
            <person name="Barchuk A.R."/>
            <person name="Hartfelder K."/>
            <person name="Simoes Z.L.P."/>
            <person name="Bitondi M.M.G."/>
            <person name="Pinheiro D.G."/>
        </authorList>
    </citation>
    <scope>NUCLEOTIDE SEQUENCE</scope>
    <source>
        <strain evidence="1">USP_RPSP 00005682</strain>
        <tissue evidence="1">Whole individual</tissue>
    </source>
</reference>
<proteinExistence type="predicted"/>
<dbReference type="EMBL" id="WNWW01000522">
    <property type="protein sequence ID" value="KAF3423926.1"/>
    <property type="molecule type" value="Genomic_DNA"/>
</dbReference>
<evidence type="ECO:0000313" key="2">
    <source>
        <dbReference type="Proteomes" id="UP000655588"/>
    </source>
</evidence>
<evidence type="ECO:0000313" key="1">
    <source>
        <dbReference type="EMBL" id="KAF3423926.1"/>
    </source>
</evidence>
<keyword evidence="2" id="KW-1185">Reference proteome</keyword>
<protein>
    <submittedName>
        <fullName evidence="1">Uncharacterized protein</fullName>
    </submittedName>
</protein>
<gene>
    <name evidence="1" type="ORF">E2986_13619</name>
</gene>
<sequence length="74" mass="8734">MHGETCSKRIKWTRLPATNTKKWKHCVCPTSSSFRRKSSRVKRRHLLLRHVDRIPRDSTLSCYPSSFDNGYTNI</sequence>
<dbReference type="Proteomes" id="UP000655588">
    <property type="component" value="Unassembled WGS sequence"/>
</dbReference>
<accession>A0A833VM63</accession>
<name>A0A833VM63_9HYME</name>